<reference evidence="1" key="1">
    <citation type="submission" date="2022-08" db="EMBL/GenBank/DDBJ databases">
        <authorList>
            <consortium name="DOE Joint Genome Institute"/>
            <person name="Min B."/>
            <person name="Riley R."/>
            <person name="Sierra-Patev S."/>
            <person name="Naranjo-Ortiz M."/>
            <person name="Looney B."/>
            <person name="Konkel Z."/>
            <person name="Slot J.C."/>
            <person name="Sakamoto Y."/>
            <person name="Steenwyk J.L."/>
            <person name="Rokas A."/>
            <person name="Carro J."/>
            <person name="Camarero S."/>
            <person name="Ferreira P."/>
            <person name="Molpeceres G."/>
            <person name="Ruiz-Duenas F.J."/>
            <person name="Serrano A."/>
            <person name="Henrissat B."/>
            <person name="Drula E."/>
            <person name="Hughes K.W."/>
            <person name="Mata J.L."/>
            <person name="Ishikawa N.K."/>
            <person name="Vargas-Isla R."/>
            <person name="Ushijima S."/>
            <person name="Smith C.A."/>
            <person name="Ahrendt S."/>
            <person name="Andreopoulos W."/>
            <person name="He G."/>
            <person name="Labutti K."/>
            <person name="Lipzen A."/>
            <person name="Ng V."/>
            <person name="Sandor L."/>
            <person name="Barry K."/>
            <person name="Martinez A.T."/>
            <person name="Xiao Y."/>
            <person name="Gibbons J.G."/>
            <person name="Terashima K."/>
            <person name="Hibbett D.S."/>
            <person name="Grigoriev I.V."/>
        </authorList>
    </citation>
    <scope>NUCLEOTIDE SEQUENCE</scope>
    <source>
        <strain evidence="1">Sp2 HRB7682 ss15</strain>
    </source>
</reference>
<dbReference type="PANTHER" id="PTHR46579">
    <property type="entry name" value="F5/8 TYPE C DOMAIN-CONTAINING PROTEIN-RELATED"/>
    <property type="match status" value="1"/>
</dbReference>
<dbReference type="AlphaFoldDB" id="A0A9W9DYX6"/>
<dbReference type="EMBL" id="JANVFS010000005">
    <property type="protein sequence ID" value="KAJ4491963.1"/>
    <property type="molecule type" value="Genomic_DNA"/>
</dbReference>
<name>A0A9W9DYX6_9AGAR</name>
<dbReference type="Proteomes" id="UP001150238">
    <property type="component" value="Unassembled WGS sequence"/>
</dbReference>
<feature type="non-terminal residue" evidence="1">
    <location>
        <position position="1"/>
    </location>
</feature>
<protein>
    <recommendedName>
        <fullName evidence="3">SAP domain-containing protein</fullName>
    </recommendedName>
</protein>
<proteinExistence type="predicted"/>
<organism evidence="1 2">
    <name type="scientific">Lentinula lateritia</name>
    <dbReference type="NCBI Taxonomy" id="40482"/>
    <lineage>
        <taxon>Eukaryota</taxon>
        <taxon>Fungi</taxon>
        <taxon>Dikarya</taxon>
        <taxon>Basidiomycota</taxon>
        <taxon>Agaricomycotina</taxon>
        <taxon>Agaricomycetes</taxon>
        <taxon>Agaricomycetidae</taxon>
        <taxon>Agaricales</taxon>
        <taxon>Marasmiineae</taxon>
        <taxon>Omphalotaceae</taxon>
        <taxon>Lentinula</taxon>
    </lineage>
</organism>
<evidence type="ECO:0000313" key="2">
    <source>
        <dbReference type="Proteomes" id="UP001150238"/>
    </source>
</evidence>
<comment type="caution">
    <text evidence="1">The sequence shown here is derived from an EMBL/GenBank/DDBJ whole genome shotgun (WGS) entry which is preliminary data.</text>
</comment>
<evidence type="ECO:0000313" key="1">
    <source>
        <dbReference type="EMBL" id="KAJ4491963.1"/>
    </source>
</evidence>
<gene>
    <name evidence="1" type="ORF">C8J55DRAFT_405159</name>
</gene>
<evidence type="ECO:0008006" key="3">
    <source>
        <dbReference type="Google" id="ProtNLM"/>
    </source>
</evidence>
<dbReference type="PANTHER" id="PTHR46579:SF1">
    <property type="entry name" value="F5_8 TYPE C DOMAIN-CONTAINING PROTEIN"/>
    <property type="match status" value="1"/>
</dbReference>
<accession>A0A9W9DYX6</accession>
<sequence>IAALIIYIKFQTPVRQMRVILALLRCIIRALKRNLVDSHLSSQIPMDVHTIVDCYDIDPTLHAFVACPTCYALYPLTDEALKNAESVFQADQPLPVCDERSHPDSAPCGTTLWRTCRIDHRTFVTPIRKQIFQDLKEWIGRIVATPGIEDAMDQHQQSSPPADGDPERDFVDSTTFRQFKGADGEPYAIPQVGPSGSPDLRLVTSLGFDAFNPFHSKTAHAINMYLLTVMTGKPSQHHINFTLRKLVKQLLPFWEGLFYVRTARYLLGRRVFIVLIPAVCDTEGAHQLSGFASHSHTYFCRRCLLQIGDIHNLVPETWIMRDPAQHRELALKWREASTEEERQKIYDEHGIRWSELLELPYWDPVLFTIIDDMHFAQLGLFETHLRDIWQIDHEQPGGDASSAPLVLRPAPSFAFNKDSAFEKLKSKMLDFSGKPPSLSKPNLQTLKALCQDLGIHYNSIDSKRILAARIMDYRQEHRDTPLKQTLPRHVIGRDLLEEVWADMKRTVLPTWIQAPPPNWGTPAQGKLSAEEYKVVCSISLVITLIRVWGYGTEDAQSRRFQMLLNYLDLVHAIHVLLLRETSWQSREYYRSHMQRYLETVLVLYPDFTLKPNHHFSLHVVTDLETMGPGHARSTPVFERINHSLQELNANQHLGEVEATMLTAYCRQANLQLILDHNADVRQDVDEALNALKNIEREDHRGM</sequence>
<reference evidence="1" key="2">
    <citation type="journal article" date="2023" name="Proc. Natl. Acad. Sci. U.S.A.">
        <title>A global phylogenomic analysis of the shiitake genus Lentinula.</title>
        <authorList>
            <person name="Sierra-Patev S."/>
            <person name="Min B."/>
            <person name="Naranjo-Ortiz M."/>
            <person name="Looney B."/>
            <person name="Konkel Z."/>
            <person name="Slot J.C."/>
            <person name="Sakamoto Y."/>
            <person name="Steenwyk J.L."/>
            <person name="Rokas A."/>
            <person name="Carro J."/>
            <person name="Camarero S."/>
            <person name="Ferreira P."/>
            <person name="Molpeceres G."/>
            <person name="Ruiz-Duenas F.J."/>
            <person name="Serrano A."/>
            <person name="Henrissat B."/>
            <person name="Drula E."/>
            <person name="Hughes K.W."/>
            <person name="Mata J.L."/>
            <person name="Ishikawa N.K."/>
            <person name="Vargas-Isla R."/>
            <person name="Ushijima S."/>
            <person name="Smith C.A."/>
            <person name="Donoghue J."/>
            <person name="Ahrendt S."/>
            <person name="Andreopoulos W."/>
            <person name="He G."/>
            <person name="LaButti K."/>
            <person name="Lipzen A."/>
            <person name="Ng V."/>
            <person name="Riley R."/>
            <person name="Sandor L."/>
            <person name="Barry K."/>
            <person name="Martinez A.T."/>
            <person name="Xiao Y."/>
            <person name="Gibbons J.G."/>
            <person name="Terashima K."/>
            <person name="Grigoriev I.V."/>
            <person name="Hibbett D."/>
        </authorList>
    </citation>
    <scope>NUCLEOTIDE SEQUENCE</scope>
    <source>
        <strain evidence="1">Sp2 HRB7682 ss15</strain>
    </source>
</reference>
<feature type="non-terminal residue" evidence="1">
    <location>
        <position position="702"/>
    </location>
</feature>